<dbReference type="SUPFAM" id="SSF52058">
    <property type="entry name" value="L domain-like"/>
    <property type="match status" value="1"/>
</dbReference>
<dbReference type="PANTHER" id="PTHR47566:SF1">
    <property type="entry name" value="PROTEIN NUD1"/>
    <property type="match status" value="1"/>
</dbReference>
<dbReference type="GO" id="GO:0035591">
    <property type="term" value="F:signaling adaptor activity"/>
    <property type="evidence" value="ECO:0007669"/>
    <property type="project" value="TreeGrafter"/>
</dbReference>
<gene>
    <name evidence="3" type="ORF">METZ01_LOCUS148227</name>
</gene>
<dbReference type="AlphaFoldDB" id="A0A382A373"/>
<evidence type="ECO:0000256" key="2">
    <source>
        <dbReference type="ARBA" id="ARBA00022737"/>
    </source>
</evidence>
<evidence type="ECO:0000256" key="1">
    <source>
        <dbReference type="ARBA" id="ARBA00022614"/>
    </source>
</evidence>
<dbReference type="InterPro" id="IPR032675">
    <property type="entry name" value="LRR_dom_sf"/>
</dbReference>
<sequence>MDDSVLTENINSITYLNVNNDSISDLTGIEDFTDLISLKCQDNQLTSLNVSNNTALSTLHCRRNQLTNLDFSNNLSLKDIDVSQNDLVSIDLAANDSLVSVSLDNNELTAVTGINNKPNLEKIYLRNVAHWAGGNNSFDSLDVSGCPSLTDLYLGRGSLSSLDVTGCTSMSTLDVSWNELSTIDLSTLDTLRYFNGAENQFDSLDLSNNEELRELYIDDNELYDLDLSNNHILKHLEFADNHLTTIDLSNNLLLTKLFAIRNDLVSIDLAANDSLVDVSLSNNALTSVTGINNKPNLEGFSVRNVAHWGGYNNITSLDLSGCPSLESISCQNNQLTYLDLSGCPSLTYISCYNNQLTHLNMRNGVTDALTTFNATNNDSLECIETLDPDYATTNWTFANDNIDDGVTFSVLCGSSDLSYWHVDTTGSDGQGAGTAESPFASIQTGINIASIGDTVSVAAGTYVENISYSGKSISIMGEDRETTIVDGDTSGGVFFFEGDDQHTIALSGFTITNGESGHGAGIYIRNSIEIDLFDLNVNENNSTGSGAGGGIHIHDSMGELHNIRIENNEAYSGGGIYMGNSDIILDHVDVLNNNGRNRCGGTGLGSDQFDESTTEWYNSVFSGNTGLYQGSAMCMGDSVILSNLTITQNTTYNSALSGSGNLTIINSIIWENLVSANVEEDAEINFGTGTLNLSYTILSGEINSINQSNESEIILGDGIIDADPLFVDPDNGDFHLSDLSPAISGGIDSLQIDNTWYVVPSTDIEGNPRPNPVGTLPDMGAYENENGIEGYNGPVYYVDASSDVTYANGSPSAK</sequence>
<protein>
    <recommendedName>
        <fullName evidence="4">DUF1565 domain-containing protein</fullName>
    </recommendedName>
</protein>
<accession>A0A382A373</accession>
<feature type="non-terminal residue" evidence="3">
    <location>
        <position position="814"/>
    </location>
</feature>
<proteinExistence type="predicted"/>
<evidence type="ECO:0000313" key="3">
    <source>
        <dbReference type="EMBL" id="SVA95373.1"/>
    </source>
</evidence>
<organism evidence="3">
    <name type="scientific">marine metagenome</name>
    <dbReference type="NCBI Taxonomy" id="408172"/>
    <lineage>
        <taxon>unclassified sequences</taxon>
        <taxon>metagenomes</taxon>
        <taxon>ecological metagenomes</taxon>
    </lineage>
</organism>
<dbReference type="InterPro" id="IPR059226">
    <property type="entry name" value="Choice_anch_Q_dom"/>
</dbReference>
<dbReference type="PANTHER" id="PTHR47566">
    <property type="match status" value="1"/>
</dbReference>
<evidence type="ECO:0008006" key="4">
    <source>
        <dbReference type="Google" id="ProtNLM"/>
    </source>
</evidence>
<name>A0A382A373_9ZZZZ</name>
<dbReference type="EMBL" id="UINC01023531">
    <property type="protein sequence ID" value="SVA95373.1"/>
    <property type="molecule type" value="Genomic_DNA"/>
</dbReference>
<reference evidence="3" key="1">
    <citation type="submission" date="2018-05" db="EMBL/GenBank/DDBJ databases">
        <authorList>
            <person name="Lanie J.A."/>
            <person name="Ng W.-L."/>
            <person name="Kazmierczak K.M."/>
            <person name="Andrzejewski T.M."/>
            <person name="Davidsen T.M."/>
            <person name="Wayne K.J."/>
            <person name="Tettelin H."/>
            <person name="Glass J.I."/>
            <person name="Rusch D."/>
            <person name="Podicherti R."/>
            <person name="Tsui H.-C.T."/>
            <person name="Winkler M.E."/>
        </authorList>
    </citation>
    <scope>NUCLEOTIDE SEQUENCE</scope>
</reference>
<dbReference type="SUPFAM" id="SSF51126">
    <property type="entry name" value="Pectin lyase-like"/>
    <property type="match status" value="1"/>
</dbReference>
<dbReference type="InterPro" id="IPR012334">
    <property type="entry name" value="Pectin_lyas_fold"/>
</dbReference>
<dbReference type="InterPro" id="IPR052574">
    <property type="entry name" value="CDIRP"/>
</dbReference>
<keyword evidence="1" id="KW-0433">Leucine-rich repeat</keyword>
<dbReference type="Gene3D" id="2.160.20.10">
    <property type="entry name" value="Single-stranded right-handed beta-helix, Pectin lyase-like"/>
    <property type="match status" value="1"/>
</dbReference>
<keyword evidence="2" id="KW-0677">Repeat</keyword>
<dbReference type="NCBIfam" id="NF041518">
    <property type="entry name" value="choice_anch_Q"/>
    <property type="match status" value="1"/>
</dbReference>
<dbReference type="InterPro" id="IPR011050">
    <property type="entry name" value="Pectin_lyase_fold/virulence"/>
</dbReference>
<dbReference type="Gene3D" id="3.80.10.10">
    <property type="entry name" value="Ribonuclease Inhibitor"/>
    <property type="match status" value="3"/>
</dbReference>